<keyword evidence="1" id="KW-0812">Transmembrane</keyword>
<name>A0A939G595_9BACT</name>
<evidence type="ECO:0000313" key="3">
    <source>
        <dbReference type="Proteomes" id="UP000664795"/>
    </source>
</evidence>
<keyword evidence="3" id="KW-1185">Reference proteome</keyword>
<keyword evidence="1" id="KW-0472">Membrane</keyword>
<sequence length="60" mass="6218">MNIKRVFGVILTLLGLVGLIMGGKDLMSGGVAQASIVYLVLGGIFFFTGISLIRTTGDTA</sequence>
<proteinExistence type="predicted"/>
<dbReference type="RefSeq" id="WP_207335261.1">
    <property type="nucleotide sequence ID" value="NZ_JAFMYU010000006.1"/>
</dbReference>
<feature type="transmembrane region" description="Helical" evidence="1">
    <location>
        <begin position="32"/>
        <end position="53"/>
    </location>
</feature>
<gene>
    <name evidence="2" type="ORF">J2I48_09835</name>
</gene>
<organism evidence="2 3">
    <name type="scientific">Fibrella aquatilis</name>
    <dbReference type="NCBI Taxonomy" id="2817059"/>
    <lineage>
        <taxon>Bacteria</taxon>
        <taxon>Pseudomonadati</taxon>
        <taxon>Bacteroidota</taxon>
        <taxon>Cytophagia</taxon>
        <taxon>Cytophagales</taxon>
        <taxon>Spirosomataceae</taxon>
        <taxon>Fibrella</taxon>
    </lineage>
</organism>
<dbReference type="Proteomes" id="UP000664795">
    <property type="component" value="Unassembled WGS sequence"/>
</dbReference>
<comment type="caution">
    <text evidence="2">The sequence shown here is derived from an EMBL/GenBank/DDBJ whole genome shotgun (WGS) entry which is preliminary data.</text>
</comment>
<protein>
    <submittedName>
        <fullName evidence="2">Uncharacterized protein</fullName>
    </submittedName>
</protein>
<reference evidence="2 3" key="1">
    <citation type="submission" date="2021-03" db="EMBL/GenBank/DDBJ databases">
        <title>Fibrella sp. HMF5036 genome sequencing and assembly.</title>
        <authorList>
            <person name="Kang H."/>
            <person name="Kim H."/>
            <person name="Bae S."/>
            <person name="Joh K."/>
        </authorList>
    </citation>
    <scope>NUCLEOTIDE SEQUENCE [LARGE SCALE GENOMIC DNA]</scope>
    <source>
        <strain evidence="2 3">HMF5036</strain>
    </source>
</reference>
<accession>A0A939G595</accession>
<keyword evidence="1" id="KW-1133">Transmembrane helix</keyword>
<evidence type="ECO:0000256" key="1">
    <source>
        <dbReference type="SAM" id="Phobius"/>
    </source>
</evidence>
<dbReference type="AlphaFoldDB" id="A0A939G595"/>
<dbReference type="EMBL" id="JAFMYU010000006">
    <property type="protein sequence ID" value="MBO0931295.1"/>
    <property type="molecule type" value="Genomic_DNA"/>
</dbReference>
<evidence type="ECO:0000313" key="2">
    <source>
        <dbReference type="EMBL" id="MBO0931295.1"/>
    </source>
</evidence>